<gene>
    <name evidence="6" type="ORF">CBY09_00190</name>
</gene>
<dbReference type="InterPro" id="IPR001434">
    <property type="entry name" value="OmcB-like_DUF11"/>
</dbReference>
<dbReference type="AlphaFoldDB" id="A0A235ESI6"/>
<reference evidence="6 7" key="1">
    <citation type="submission" date="2017-07" db="EMBL/GenBank/DDBJ databases">
        <title>Acidovorax KNDSW TSA 6 genome sequence and assembly.</title>
        <authorList>
            <person name="Mayilraj S."/>
        </authorList>
    </citation>
    <scope>NUCLEOTIDE SEQUENCE [LARGE SCALE GENOMIC DNA]</scope>
    <source>
        <strain evidence="6 7">KNDSW-TSA6</strain>
    </source>
</reference>
<evidence type="ECO:0000313" key="7">
    <source>
        <dbReference type="Proteomes" id="UP000215441"/>
    </source>
</evidence>
<feature type="domain" description="Bacterial repeat" evidence="5">
    <location>
        <begin position="543"/>
        <end position="608"/>
    </location>
</feature>
<dbReference type="NCBIfam" id="TIGR04174">
    <property type="entry name" value="IPTL_CTERM"/>
    <property type="match status" value="1"/>
</dbReference>
<keyword evidence="2" id="KW-0732">Signal</keyword>
<accession>A0A235ESI6</accession>
<comment type="caution">
    <text evidence="6">The sequence shown here is derived from an EMBL/GenBank/DDBJ whole genome shotgun (WGS) entry which is preliminary data.</text>
</comment>
<evidence type="ECO:0000313" key="6">
    <source>
        <dbReference type="EMBL" id="OYD51961.1"/>
    </source>
</evidence>
<evidence type="ECO:0000256" key="2">
    <source>
        <dbReference type="SAM" id="SignalP"/>
    </source>
</evidence>
<feature type="chain" id="PRO_5012759915" description="IPTL-CTERM protein sorting domain-containing protein" evidence="2">
    <location>
        <begin position="35"/>
        <end position="788"/>
    </location>
</feature>
<name>A0A235ESI6_9BURK</name>
<feature type="domain" description="IPTL-CTERM protein sorting" evidence="4">
    <location>
        <begin position="758"/>
        <end position="785"/>
    </location>
</feature>
<keyword evidence="1" id="KW-0812">Transmembrane</keyword>
<feature type="transmembrane region" description="Helical" evidence="1">
    <location>
        <begin position="763"/>
        <end position="782"/>
    </location>
</feature>
<dbReference type="InterPro" id="IPR044060">
    <property type="entry name" value="Bacterial_rp_domain"/>
</dbReference>
<protein>
    <recommendedName>
        <fullName evidence="8">IPTL-CTERM protein sorting domain-containing protein</fullName>
    </recommendedName>
</protein>
<dbReference type="Pfam" id="PF18203">
    <property type="entry name" value="IPTL-CTERM"/>
    <property type="match status" value="1"/>
</dbReference>
<evidence type="ECO:0000259" key="4">
    <source>
        <dbReference type="Pfam" id="PF18203"/>
    </source>
</evidence>
<evidence type="ECO:0000259" key="3">
    <source>
        <dbReference type="Pfam" id="PF01345"/>
    </source>
</evidence>
<dbReference type="Pfam" id="PF18998">
    <property type="entry name" value="Flg_new_2"/>
    <property type="match status" value="1"/>
</dbReference>
<keyword evidence="1" id="KW-0472">Membrane</keyword>
<evidence type="ECO:0000256" key="1">
    <source>
        <dbReference type="SAM" id="Phobius"/>
    </source>
</evidence>
<keyword evidence="1" id="KW-1133">Transmembrane helix</keyword>
<proteinExistence type="predicted"/>
<evidence type="ECO:0000259" key="5">
    <source>
        <dbReference type="Pfam" id="PF18998"/>
    </source>
</evidence>
<feature type="domain" description="DUF11" evidence="3">
    <location>
        <begin position="396"/>
        <end position="517"/>
    </location>
</feature>
<organism evidence="6 7">
    <name type="scientific">Acidovorax kalamii</name>
    <dbReference type="NCBI Taxonomy" id="2004485"/>
    <lineage>
        <taxon>Bacteria</taxon>
        <taxon>Pseudomonadati</taxon>
        <taxon>Pseudomonadota</taxon>
        <taxon>Betaproteobacteria</taxon>
        <taxon>Burkholderiales</taxon>
        <taxon>Comamonadaceae</taxon>
        <taxon>Acidovorax</taxon>
    </lineage>
</organism>
<sequence>MSMWKVARALVRQCLRSVLAAGAGAVLATSVAQAGVVNGNFETGDFTGWTVTHYQNIGIATFPPTQKSHLNLQAPGQAPVTQVVSTASGTPANAPDAPGQALSIPFQGTYSARVNARGNNNRASGIHQSAQMVLGDVDPVDGKVHLRMAVAPVIQDGGHAPDGQAYFYVEVRNVTKGTRLFYTFNFAAQPGVPWQTVGGYQYTGWQAIDVAPGSGLLDVGDTVEVEIIASGCSAGGHSGEVYVDSIGPFFAGLLVSATGPTTAQPSDNVTYTYTYSNNSGVMVFNSQVSATSPQIRNSTNTATIDAVFQSVSVPEGASCTTPAVGSAGTVTCDFGSLVDHQSGTFQIVWGIPANASTTSPNNSLNHGTYSMSATGASTVLGPMVQTQVVSGATLTDLVVTVTDGASASAVGSTPTYTVVVTNNGPSPVIGATLTQPTVSGLTVGSWTCSGAGGGACQAGAPAAGALPGGGVLLDVPVGGSVTLTFGSTVTGPTSASTVFNIAPPAGVTDSNTANNTAGDTNSAAATLHNLTLTKSGAGSGTVVSVPAGMSCGATCAMPVANGGQAILTATAAAGSIFTGWSGACTGAANPCTVPAMTADAAVTANFALSATVTMTSGAGGTVSPGTSRTVAVGGSVTYTLTPGAGNIPSASGTCNGVLAGNTYTINPVTADCNVAFSFAALAVTASAGPNGAVTPLGVTNVAAPGNTVVYTVTPSPGYTARVASGGSACGGNLVGNTYTTNPVNASCTVAFSFVMVPTSIPTLSEWGLLILSALMALFFVGMHRRQMR</sequence>
<dbReference type="Proteomes" id="UP000215441">
    <property type="component" value="Unassembled WGS sequence"/>
</dbReference>
<keyword evidence="7" id="KW-1185">Reference proteome</keyword>
<dbReference type="InterPro" id="IPR026442">
    <property type="entry name" value="IPTL_CTERM"/>
</dbReference>
<feature type="signal peptide" evidence="2">
    <location>
        <begin position="1"/>
        <end position="34"/>
    </location>
</feature>
<dbReference type="Pfam" id="PF01345">
    <property type="entry name" value="DUF11"/>
    <property type="match status" value="1"/>
</dbReference>
<evidence type="ECO:0008006" key="8">
    <source>
        <dbReference type="Google" id="ProtNLM"/>
    </source>
</evidence>
<dbReference type="EMBL" id="NOIG01000001">
    <property type="protein sequence ID" value="OYD51961.1"/>
    <property type="molecule type" value="Genomic_DNA"/>
</dbReference>
<dbReference type="OrthoDB" id="8800327at2"/>